<evidence type="ECO:0000313" key="2">
    <source>
        <dbReference type="Proteomes" id="UP000192796"/>
    </source>
</evidence>
<keyword evidence="2" id="KW-1185">Reference proteome</keyword>
<dbReference type="AlphaFoldDB" id="A0A1V9G760"/>
<comment type="caution">
    <text evidence="1">The sequence shown here is derived from an EMBL/GenBank/DDBJ whole genome shotgun (WGS) entry which is preliminary data.</text>
</comment>
<dbReference type="Proteomes" id="UP000192796">
    <property type="component" value="Unassembled WGS sequence"/>
</dbReference>
<organism evidence="1 2">
    <name type="scientific">Niastella vici</name>
    <dbReference type="NCBI Taxonomy" id="1703345"/>
    <lineage>
        <taxon>Bacteria</taxon>
        <taxon>Pseudomonadati</taxon>
        <taxon>Bacteroidota</taxon>
        <taxon>Chitinophagia</taxon>
        <taxon>Chitinophagales</taxon>
        <taxon>Chitinophagaceae</taxon>
        <taxon>Niastella</taxon>
    </lineage>
</organism>
<reference evidence="1 2" key="1">
    <citation type="submission" date="2016-03" db="EMBL/GenBank/DDBJ databases">
        <title>Niastella vici sp. nov., isolated from farmland soil.</title>
        <authorList>
            <person name="Chen L."/>
            <person name="Wang D."/>
            <person name="Yang S."/>
            <person name="Wang G."/>
        </authorList>
    </citation>
    <scope>NUCLEOTIDE SEQUENCE [LARGE SCALE GENOMIC DNA]</scope>
    <source>
        <strain evidence="1 2">DJ57</strain>
    </source>
</reference>
<gene>
    <name evidence="1" type="ORF">A3860_13085</name>
</gene>
<sequence length="82" mass="9214">MPKCKRLNFDTMPYVLYKCQTDTIIACSGDPETIFNQKSGLFFVPPPGLGVINKYKKSDVFRIIDSLSRLGSVQGAMHIKPF</sequence>
<proteinExistence type="predicted"/>
<protein>
    <submittedName>
        <fullName evidence="1">Uncharacterized protein</fullName>
    </submittedName>
</protein>
<accession>A0A1V9G760</accession>
<dbReference type="EMBL" id="LVYD01000002">
    <property type="protein sequence ID" value="OQP66420.1"/>
    <property type="molecule type" value="Genomic_DNA"/>
</dbReference>
<evidence type="ECO:0000313" key="1">
    <source>
        <dbReference type="EMBL" id="OQP66420.1"/>
    </source>
</evidence>
<name>A0A1V9G760_9BACT</name>